<evidence type="ECO:0000256" key="3">
    <source>
        <dbReference type="ARBA" id="ARBA00022833"/>
    </source>
</evidence>
<organism evidence="11 12">
    <name type="scientific">Trametes cubensis</name>
    <dbReference type="NCBI Taxonomy" id="1111947"/>
    <lineage>
        <taxon>Eukaryota</taxon>
        <taxon>Fungi</taxon>
        <taxon>Dikarya</taxon>
        <taxon>Basidiomycota</taxon>
        <taxon>Agaricomycotina</taxon>
        <taxon>Agaricomycetes</taxon>
        <taxon>Polyporales</taxon>
        <taxon>Polyporaceae</taxon>
        <taxon>Trametes</taxon>
    </lineage>
</organism>
<evidence type="ECO:0000259" key="9">
    <source>
        <dbReference type="PROSITE" id="PS50081"/>
    </source>
</evidence>
<dbReference type="GO" id="GO:0046872">
    <property type="term" value="F:metal ion binding"/>
    <property type="evidence" value="ECO:0007669"/>
    <property type="project" value="UniProtKB-KW"/>
</dbReference>
<evidence type="ECO:0000256" key="1">
    <source>
        <dbReference type="ARBA" id="ARBA00022443"/>
    </source>
</evidence>
<dbReference type="PANTHER" id="PTHR15735:SF21">
    <property type="entry name" value="PROTEIN NERVOUS WRECK"/>
    <property type="match status" value="1"/>
</dbReference>
<dbReference type="CDD" id="cd20824">
    <property type="entry name" value="C1_SpBZZ1-like"/>
    <property type="match status" value="1"/>
</dbReference>
<feature type="compositionally biased region" description="Low complexity" evidence="7">
    <location>
        <begin position="517"/>
        <end position="530"/>
    </location>
</feature>
<feature type="domain" description="SH3" evidence="8">
    <location>
        <begin position="640"/>
        <end position="704"/>
    </location>
</feature>
<dbReference type="SUPFAM" id="SSF50044">
    <property type="entry name" value="SH3-domain"/>
    <property type="match status" value="2"/>
</dbReference>
<dbReference type="InterPro" id="IPR001060">
    <property type="entry name" value="FCH_dom"/>
</dbReference>
<dbReference type="EMBL" id="JAPEVG010000377">
    <property type="protein sequence ID" value="KAJ8463701.1"/>
    <property type="molecule type" value="Genomic_DNA"/>
</dbReference>
<feature type="region of interest" description="Disordered" evidence="7">
    <location>
        <begin position="505"/>
        <end position="551"/>
    </location>
</feature>
<dbReference type="SMART" id="SM00055">
    <property type="entry name" value="FCH"/>
    <property type="match status" value="1"/>
</dbReference>
<dbReference type="PROSITE" id="PS50081">
    <property type="entry name" value="ZF_DAG_PE_2"/>
    <property type="match status" value="1"/>
</dbReference>
<dbReference type="Gene3D" id="2.30.30.40">
    <property type="entry name" value="SH3 Domains"/>
    <property type="match status" value="2"/>
</dbReference>
<dbReference type="InterPro" id="IPR031160">
    <property type="entry name" value="F_BAR_dom"/>
</dbReference>
<feature type="coiled-coil region" evidence="6">
    <location>
        <begin position="27"/>
        <end position="54"/>
    </location>
</feature>
<gene>
    <name evidence="11" type="ORF">ONZ51_g10086</name>
</gene>
<dbReference type="SUPFAM" id="SSF103657">
    <property type="entry name" value="BAR/IMD domain-like"/>
    <property type="match status" value="1"/>
</dbReference>
<dbReference type="PANTHER" id="PTHR15735">
    <property type="entry name" value="FCH AND DOUBLE SH3 DOMAINS PROTEIN"/>
    <property type="match status" value="1"/>
</dbReference>
<dbReference type="SUPFAM" id="SSF57889">
    <property type="entry name" value="Cysteine-rich domain"/>
    <property type="match status" value="1"/>
</dbReference>
<feature type="domain" description="SH3" evidence="8">
    <location>
        <begin position="561"/>
        <end position="622"/>
    </location>
</feature>
<dbReference type="AlphaFoldDB" id="A0AAD7TMP6"/>
<evidence type="ECO:0000313" key="12">
    <source>
        <dbReference type="Proteomes" id="UP001215151"/>
    </source>
</evidence>
<keyword evidence="1 4" id="KW-0728">SH3 domain</keyword>
<keyword evidence="2" id="KW-0479">Metal-binding</keyword>
<evidence type="ECO:0008006" key="13">
    <source>
        <dbReference type="Google" id="ProtNLM"/>
    </source>
</evidence>
<proteinExistence type="predicted"/>
<dbReference type="SMART" id="SM00326">
    <property type="entry name" value="SH3"/>
    <property type="match status" value="2"/>
</dbReference>
<evidence type="ECO:0000256" key="4">
    <source>
        <dbReference type="PROSITE-ProRule" id="PRU00192"/>
    </source>
</evidence>
<dbReference type="CDD" id="cd00174">
    <property type="entry name" value="SH3"/>
    <property type="match status" value="1"/>
</dbReference>
<dbReference type="PROSITE" id="PS50002">
    <property type="entry name" value="SH3"/>
    <property type="match status" value="2"/>
</dbReference>
<dbReference type="PROSITE" id="PS51741">
    <property type="entry name" value="F_BAR"/>
    <property type="match status" value="1"/>
</dbReference>
<protein>
    <recommendedName>
        <fullName evidence="13">Protein BZZ1</fullName>
    </recommendedName>
</protein>
<dbReference type="InterPro" id="IPR001452">
    <property type="entry name" value="SH3_domain"/>
</dbReference>
<evidence type="ECO:0000259" key="10">
    <source>
        <dbReference type="PROSITE" id="PS51741"/>
    </source>
</evidence>
<feature type="domain" description="Phorbol-ester/DAG-type" evidence="9">
    <location>
        <begin position="429"/>
        <end position="502"/>
    </location>
</feature>
<keyword evidence="3" id="KW-0862">Zinc</keyword>
<dbReference type="GO" id="GO:0030864">
    <property type="term" value="C:cortical actin cytoskeleton"/>
    <property type="evidence" value="ECO:0007669"/>
    <property type="project" value="UniProtKB-ARBA"/>
</dbReference>
<feature type="compositionally biased region" description="Polar residues" evidence="7">
    <location>
        <begin position="532"/>
        <end position="551"/>
    </location>
</feature>
<keyword evidence="12" id="KW-1185">Reference proteome</keyword>
<dbReference type="InterPro" id="IPR035459">
    <property type="entry name" value="Bzz1_SH3_1"/>
</dbReference>
<dbReference type="Gene3D" id="3.30.60.20">
    <property type="match status" value="1"/>
</dbReference>
<evidence type="ECO:0000256" key="6">
    <source>
        <dbReference type="SAM" id="Coils"/>
    </source>
</evidence>
<dbReference type="Pfam" id="PF00130">
    <property type="entry name" value="C1_1"/>
    <property type="match status" value="1"/>
</dbReference>
<feature type="domain" description="F-BAR" evidence="10">
    <location>
        <begin position="1"/>
        <end position="299"/>
    </location>
</feature>
<evidence type="ECO:0000256" key="5">
    <source>
        <dbReference type="PROSITE-ProRule" id="PRU01077"/>
    </source>
</evidence>
<evidence type="ECO:0000256" key="7">
    <source>
        <dbReference type="SAM" id="MobiDB-lite"/>
    </source>
</evidence>
<dbReference type="GO" id="GO:0030036">
    <property type="term" value="P:actin cytoskeleton organization"/>
    <property type="evidence" value="ECO:0007669"/>
    <property type="project" value="UniProtKB-ARBA"/>
</dbReference>
<dbReference type="CDD" id="cd11912">
    <property type="entry name" value="SH3_Bzz1_1"/>
    <property type="match status" value="1"/>
</dbReference>
<reference evidence="11" key="1">
    <citation type="submission" date="2022-11" db="EMBL/GenBank/DDBJ databases">
        <title>Genome Sequence of Cubamyces cubensis.</title>
        <authorList>
            <person name="Buettner E."/>
        </authorList>
    </citation>
    <scope>NUCLEOTIDE SEQUENCE</scope>
    <source>
        <strain evidence="11">MPL-01</strain>
    </source>
</reference>
<accession>A0AAD7TMP6</accession>
<dbReference type="Proteomes" id="UP001215151">
    <property type="component" value="Unassembled WGS sequence"/>
</dbReference>
<dbReference type="InterPro" id="IPR002219">
    <property type="entry name" value="PKC_DAG/PE"/>
</dbReference>
<evidence type="ECO:0000313" key="11">
    <source>
        <dbReference type="EMBL" id="KAJ8463701.1"/>
    </source>
</evidence>
<dbReference type="Pfam" id="PF14604">
    <property type="entry name" value="SH3_9"/>
    <property type="match status" value="2"/>
</dbReference>
<dbReference type="InterPro" id="IPR027267">
    <property type="entry name" value="AH/BAR_dom_sf"/>
</dbReference>
<dbReference type="Gene3D" id="1.20.1270.60">
    <property type="entry name" value="Arfaptin homology (AH) domain/BAR domain"/>
    <property type="match status" value="1"/>
</dbReference>
<dbReference type="InterPro" id="IPR036028">
    <property type="entry name" value="SH3-like_dom_sf"/>
</dbReference>
<dbReference type="Pfam" id="PF00611">
    <property type="entry name" value="FCH"/>
    <property type="match status" value="1"/>
</dbReference>
<dbReference type="PRINTS" id="PR00452">
    <property type="entry name" value="SH3DOMAIN"/>
</dbReference>
<name>A0AAD7TMP6_9APHY</name>
<keyword evidence="5 6" id="KW-0175">Coiled coil</keyword>
<sequence length="704" mass="77130">MSANSGQTYGQHLPDQVEKISGLYDAQLELLADVRDLHKERAALEREYAAKLQLLAKKAADKKAKKMPALVLGNEPTKAWDDNTLHKSTLDKAYTQLITAMTDASQDHVNLADALNDKVIEPLKATERKHEESKRKEIQYYQKLLSDRDRVYSDRMKSKQKVAYPTGLTNEGADMLHTIQYDEECQEVEAYRQKQERSADDRHAERAARQYEQQQVDMLNSKNSYLISIAVANKVKSKFYAEDLPALEDEFQDLQSRLLTSFVEILKQAQDIQLQNLDALRSHLTATEAALDAVSPQADQDLFIDYNVAPFAPPPDWTFEPSSVHYDLGEMSVEPAPKVYLQNRLSRCRAKIEELDVVLNSKRREAEQLKKLVAAYSSDTTLGNVNEVLDNYLDAQHELTFYTTSGVVLSAESETISAALQGDEGAQNPHSFKSSSFSIPTTCAYCKVGALSYGETTYTACLTAVRPSQQSSIWGLSKQGKTCKACGISVHSKCELKIPADCTGTRHHGRGHGASDSVSSISRSSSVISRGESLTPSATSSAEGVTPTPSSFAHTAHVADEQGPTARVLFDFTPTSPFELAVSAESIVHVLEEDDGSGWVKVADESGAKGLVPASYIEVVDGTPAPNSSTSSLSSGTHQTSGEYVRGLYSYKAQGPDEIDVEEGKLIRLTEGPNGGRNYADGWWEGVDASGKKGIFPSNYVEAA</sequence>
<evidence type="ECO:0000256" key="2">
    <source>
        <dbReference type="ARBA" id="ARBA00022723"/>
    </source>
</evidence>
<feature type="coiled-coil region" evidence="6">
    <location>
        <begin position="352"/>
        <end position="379"/>
    </location>
</feature>
<evidence type="ECO:0000259" key="8">
    <source>
        <dbReference type="PROSITE" id="PS50002"/>
    </source>
</evidence>
<dbReference type="GO" id="GO:0030833">
    <property type="term" value="P:regulation of actin filament polymerization"/>
    <property type="evidence" value="ECO:0007669"/>
    <property type="project" value="TreeGrafter"/>
</dbReference>
<dbReference type="InterPro" id="IPR046349">
    <property type="entry name" value="C1-like_sf"/>
</dbReference>
<comment type="caution">
    <text evidence="11">The sequence shown here is derived from an EMBL/GenBank/DDBJ whole genome shotgun (WGS) entry which is preliminary data.</text>
</comment>